<evidence type="ECO:0000256" key="2">
    <source>
        <dbReference type="ARBA" id="ARBA00022803"/>
    </source>
</evidence>
<reference evidence="6" key="1">
    <citation type="journal article" date="2015" name="Nat. Commun.">
        <title>The Lingula genome provides insights into brachiopod evolution and the origin of phosphate biomineralization.</title>
        <authorList>
            <person name="Luo Y.J."/>
            <person name="Takeuchi T."/>
            <person name="Koyanagi R."/>
            <person name="Yamada L."/>
            <person name="Kanda M."/>
            <person name="Khalturina M."/>
            <person name="Fujie M."/>
            <person name="Yamasaki S.I."/>
            <person name="Endo K."/>
            <person name="Satoh N."/>
        </authorList>
    </citation>
    <scope>NUCLEOTIDE SEQUENCE</scope>
</reference>
<dbReference type="InterPro" id="IPR019734">
    <property type="entry name" value="TPR_rpt"/>
</dbReference>
<name>A0A1S3IMJ7_LINAN</name>
<feature type="repeat" description="TPR" evidence="3">
    <location>
        <begin position="539"/>
        <end position="572"/>
    </location>
</feature>
<dbReference type="PANTHER" id="PTHR45641">
    <property type="entry name" value="TETRATRICOPEPTIDE REPEAT PROTEIN (AFU_ORTHOLOGUE AFUA_6G03870)"/>
    <property type="match status" value="1"/>
</dbReference>
<accession>A0A1S3IMJ7</accession>
<dbReference type="InParanoid" id="A0A1S3IMJ7"/>
<evidence type="ECO:0000256" key="3">
    <source>
        <dbReference type="PROSITE-ProRule" id="PRU00339"/>
    </source>
</evidence>
<dbReference type="OrthoDB" id="5986190at2759"/>
<feature type="domain" description="CARD" evidence="4">
    <location>
        <begin position="1"/>
        <end position="79"/>
    </location>
</feature>
<dbReference type="KEGG" id="lak:106165459"/>
<dbReference type="Pfam" id="PF13424">
    <property type="entry name" value="TPR_12"/>
    <property type="match status" value="3"/>
</dbReference>
<dbReference type="GeneID" id="106165459"/>
<dbReference type="GO" id="GO:0042981">
    <property type="term" value="P:regulation of apoptotic process"/>
    <property type="evidence" value="ECO:0007669"/>
    <property type="project" value="InterPro"/>
</dbReference>
<dbReference type="InterPro" id="IPR027417">
    <property type="entry name" value="P-loop_NTPase"/>
</dbReference>
<dbReference type="PANTHER" id="PTHR45641:SF19">
    <property type="entry name" value="NEPHROCYSTIN-3"/>
    <property type="match status" value="1"/>
</dbReference>
<proteinExistence type="predicted"/>
<keyword evidence="2 3" id="KW-0802">TPR repeat</keyword>
<evidence type="ECO:0000256" key="1">
    <source>
        <dbReference type="ARBA" id="ARBA00022737"/>
    </source>
</evidence>
<dbReference type="PROSITE" id="PS50209">
    <property type="entry name" value="CARD"/>
    <property type="match status" value="1"/>
</dbReference>
<evidence type="ECO:0000313" key="5">
    <source>
        <dbReference type="Proteomes" id="UP000085678"/>
    </source>
</evidence>
<reference evidence="6" key="2">
    <citation type="submission" date="2025-08" db="UniProtKB">
        <authorList>
            <consortium name="RefSeq"/>
        </authorList>
    </citation>
    <scope>IDENTIFICATION</scope>
</reference>
<dbReference type="SMART" id="SM00028">
    <property type="entry name" value="TPR"/>
    <property type="match status" value="9"/>
</dbReference>
<dbReference type="Gene3D" id="1.10.533.10">
    <property type="entry name" value="Death Domain, Fas"/>
    <property type="match status" value="1"/>
</dbReference>
<dbReference type="CDD" id="cd01671">
    <property type="entry name" value="CARD"/>
    <property type="match status" value="1"/>
</dbReference>
<dbReference type="STRING" id="7574.A0A1S3IMJ7"/>
<dbReference type="Pfam" id="PF13374">
    <property type="entry name" value="TPR_10"/>
    <property type="match status" value="1"/>
</dbReference>
<dbReference type="Proteomes" id="UP000085678">
    <property type="component" value="Unplaced"/>
</dbReference>
<gene>
    <name evidence="6" type="primary">LOC106165459</name>
</gene>
<dbReference type="RefSeq" id="XP_013399121.1">
    <property type="nucleotide sequence ID" value="XM_013543667.1"/>
</dbReference>
<protein>
    <submittedName>
        <fullName evidence="6">Uncharacterized protein LOC106165459</fullName>
    </submittedName>
</protein>
<feature type="repeat" description="TPR" evidence="3">
    <location>
        <begin position="952"/>
        <end position="985"/>
    </location>
</feature>
<dbReference type="SUPFAM" id="SSF52540">
    <property type="entry name" value="P-loop containing nucleoside triphosphate hydrolases"/>
    <property type="match status" value="1"/>
</dbReference>
<organism evidence="5 6">
    <name type="scientific">Lingula anatina</name>
    <name type="common">Brachiopod</name>
    <name type="synonym">Lingula unguis</name>
    <dbReference type="NCBI Taxonomy" id="7574"/>
    <lineage>
        <taxon>Eukaryota</taxon>
        <taxon>Metazoa</taxon>
        <taxon>Spiralia</taxon>
        <taxon>Lophotrochozoa</taxon>
        <taxon>Brachiopoda</taxon>
        <taxon>Linguliformea</taxon>
        <taxon>Lingulata</taxon>
        <taxon>Lingulida</taxon>
        <taxon>Linguloidea</taxon>
        <taxon>Lingulidae</taxon>
        <taxon>Lingula</taxon>
    </lineage>
</organism>
<dbReference type="Pfam" id="PF00619">
    <property type="entry name" value="CARD"/>
    <property type="match status" value="1"/>
</dbReference>
<dbReference type="PROSITE" id="PS50005">
    <property type="entry name" value="TPR"/>
    <property type="match status" value="3"/>
</dbReference>
<keyword evidence="1" id="KW-0677">Repeat</keyword>
<dbReference type="InterPro" id="IPR001315">
    <property type="entry name" value="CARD"/>
</dbReference>
<dbReference type="InterPro" id="IPR011990">
    <property type="entry name" value="TPR-like_helical_dom_sf"/>
</dbReference>
<dbReference type="Gene3D" id="1.25.40.10">
    <property type="entry name" value="Tetratricopeptide repeat domain"/>
    <property type="match status" value="4"/>
</dbReference>
<sequence>MAFPITLENRIKLQKNWETMCDDLVVRDVSPKLISRGILTQKDLNDVLKKKTRLEQTQKLLSLLLTKNNQHFEYFQECLNKDYGWLADKLSVTVVTREDREEFTASVQEQSSLPQHPVRFDGRRDEVEKITQAFLKGDQLVTVQASPGQGKTTLATVIGHTFVSTFGIRSVMADMGNVSTELDIVSSLLLALKSDADLDSGESNQGKLLTKACLEITQFGKKILIILDSCEFALGGNTRGFFKGLLHKLNTNCRNAYVLCTSRNTIFLPNTETHCHQLEPLSESASITLLQWYSPTLDREEGKIIGTKCGFMALLLHILGYLLEKGCKTTDLVKELECSKDIFEKVPEMRDVYACVNLTYKRLCSKEQTSYQLLSIFPTTFTADDAFALISKEFRDITPLETHGILRSLCSTSMIAYDNAREVYVMHSVIKDFAQKEILSGNKERFNLHFMNFMEPYLDGMISMKGLNYFEKERERLTKCVNIFNTLPSSSKQKLYSKIKELAVCLSDLHRYEHATLCFNALLGPPNKAEEVVNSAELAFVYSKMGILHLRAGDIPAATENLTKAIEVYESLSGEFSHVEYLTSVFNLWVIYMSNKNNSESSMLLMKCIEKAQNNDFLRSFVTLLMPKPEERVQDMDSVVGWCMDSYIKSVMPSTDSNESLHECMQSGTSDAQIEPMFETLNNIFVRDFTLEEIKLLKLNILKRASAVPKKMGGMGGENVKPGNVNLSEIGDTVTKMIQKGEVKKISEAVGPNSSLRIRDEECPISGNNSELDTSERAFVESVLTMTVLRQLAVAMSAQGHHVDALRMYQSVLQIDEEIFGESPRTARTQQCIGNQFLILGDTAGAIDMFRRAVSVVEKTLGENHEESAISNQLLAHALAAQGNHADALGVLQRTLHINEQVFGDSVHTAVTLHYMGQEKLYLGDKDGAVDILIKAIDMLEKTLGATHEDTAETISTLGCAFSAQGNHADALKTYQRALCILEEVTGEGPITASTLVLIGKEMLALGDADDAAKTLKEAVEMREKTLGEIHEDTACSMHELACAMSEQGNHEAAVSTFQKAVRIYEQVLGESANTATTLCALGHELKHIGNIKESLAIQQQALDIRLHLLNDHEDTLMSLETVAGLLDLNQKPSESAEIKNKASSMKERLLTAD</sequence>
<dbReference type="Gene3D" id="3.40.50.300">
    <property type="entry name" value="P-loop containing nucleotide triphosphate hydrolases"/>
    <property type="match status" value="1"/>
</dbReference>
<dbReference type="AlphaFoldDB" id="A0A1S3IMJ7"/>
<dbReference type="SUPFAM" id="SSF47986">
    <property type="entry name" value="DEATH domain"/>
    <property type="match status" value="1"/>
</dbReference>
<evidence type="ECO:0000259" key="4">
    <source>
        <dbReference type="PROSITE" id="PS50209"/>
    </source>
</evidence>
<dbReference type="SUPFAM" id="SSF48452">
    <property type="entry name" value="TPR-like"/>
    <property type="match status" value="4"/>
</dbReference>
<keyword evidence="5" id="KW-1185">Reference proteome</keyword>
<feature type="repeat" description="TPR" evidence="3">
    <location>
        <begin position="993"/>
        <end position="1026"/>
    </location>
</feature>
<evidence type="ECO:0000313" key="6">
    <source>
        <dbReference type="RefSeq" id="XP_013399121.1"/>
    </source>
</evidence>
<dbReference type="InterPro" id="IPR011029">
    <property type="entry name" value="DEATH-like_dom_sf"/>
</dbReference>